<dbReference type="EMBL" id="CP102584">
    <property type="protein sequence ID" value="UVC46382.1"/>
    <property type="molecule type" value="Genomic_DNA"/>
</dbReference>
<keyword evidence="3" id="KW-0933">Apicoplast</keyword>
<geneLocation type="apicoplast" evidence="3"/>
<evidence type="ECO:0000313" key="3">
    <source>
        <dbReference type="EMBL" id="UVC46387.1"/>
    </source>
</evidence>
<keyword evidence="1" id="KW-1133">Transmembrane helix</keyword>
<organism evidence="3 4">
    <name type="scientific">Theileria orientalis</name>
    <dbReference type="NCBI Taxonomy" id="68886"/>
    <lineage>
        <taxon>Eukaryota</taxon>
        <taxon>Sar</taxon>
        <taxon>Alveolata</taxon>
        <taxon>Apicomplexa</taxon>
        <taxon>Aconoidasida</taxon>
        <taxon>Piroplasmida</taxon>
        <taxon>Theileriidae</taxon>
        <taxon>Theileria</taxon>
    </lineage>
</organism>
<evidence type="ECO:0000313" key="2">
    <source>
        <dbReference type="EMBL" id="UVC46382.1"/>
    </source>
</evidence>
<dbReference type="AlphaFoldDB" id="A0A976SI54"/>
<evidence type="ECO:0000256" key="1">
    <source>
        <dbReference type="SAM" id="Phobius"/>
    </source>
</evidence>
<proteinExistence type="predicted"/>
<gene>
    <name evidence="2" type="ORF">MACK_004175</name>
    <name evidence="3" type="ORF">MACK_004180</name>
</gene>
<evidence type="ECO:0000313" key="4">
    <source>
        <dbReference type="Proteomes" id="UP000244811"/>
    </source>
</evidence>
<name>A0A976SI54_THEOR</name>
<feature type="transmembrane region" description="Helical" evidence="1">
    <location>
        <begin position="120"/>
        <end position="141"/>
    </location>
</feature>
<accession>A0A976SI54</accession>
<dbReference type="EMBL" id="CP102584">
    <property type="protein sequence ID" value="UVC46387.1"/>
    <property type="molecule type" value="Genomic_DNA"/>
</dbReference>
<dbReference type="Proteomes" id="UP000244811">
    <property type="component" value="Apicoplast Pltd"/>
</dbReference>
<reference evidence="3" key="1">
    <citation type="submission" date="2022-07" db="EMBL/GenBank/DDBJ databases">
        <title>Chromosomal assemblies of T. orientalis with long-read sequencing.</title>
        <authorList>
            <person name="Yam J."/>
            <person name="Bogema D.R."/>
            <person name="Micallef M.L."/>
            <person name="Djordjevic S."/>
            <person name="Jenkins C."/>
        </authorList>
    </citation>
    <scope>NUCLEOTIDE SEQUENCE</scope>
    <source>
        <strain evidence="3">Goon Nure</strain>
    </source>
</reference>
<protein>
    <submittedName>
        <fullName evidence="3">Uncharacterized protein</fullName>
    </submittedName>
</protein>
<keyword evidence="1" id="KW-0472">Membrane</keyword>
<sequence length="164" mass="20081">MTNKKQHSIILLKEINKNKYNYISDLINFIKEAIKLVIIIHNNSKNNINILKNKLLFTVKFLKLLIIYLIEKYYYNFNFLYFIKKASRDRNIFNFFVELNRLKEKLNFTKKEDKPYVRLMCFYIIMLGFYLLLGPFSWFLIRVLTDPQNWFEYHLEQISLTNLL</sequence>
<keyword evidence="3" id="KW-0934">Plastid</keyword>
<keyword evidence="1" id="KW-0812">Transmembrane</keyword>